<evidence type="ECO:0000313" key="3">
    <source>
        <dbReference type="Proteomes" id="UP001597241"/>
    </source>
</evidence>
<proteinExistence type="predicted"/>
<sequence length="447" mass="50887">MSNPITNDFEPSSAAAWKQKLQFELNGADYSNTLLTKTNEGITIKPFYHLDNFEKLIIPTTPYTFKICQKINIASEKAANEIAVNAIKNGVKALKFEATKPFVIDELFQNSLNKNIDFHFQLTFLNEDFIHKLIATLKDETVFLNIDIIGNLAETGNWHTSLTSDFKIIEDLLQQNNLKSFISVNSNIYQNAGANIVQQIAYTLAHANEYIHKFGANTASKIQFNFATGSHYFFEIAKIRAFRYLHKLILNEYNCTANAQIYCEPSLRNKTLLNFQLNKLRVTTENMSAIIGGSNTIANHTNNPLFFNKDNNNFQRLNEISKNISSLNVEDITTDSYFIESITKQLAEKALTIFKDIEKSGGFLSQLKSGTIQRKIKENALKEQEQFKTGELSLLDSNKFIQNKTNSTHTLNTNPFTPKKPYKTLIIPISPTRLAEKLELKKFKYEA</sequence>
<evidence type="ECO:0000313" key="2">
    <source>
        <dbReference type="EMBL" id="MFD1293498.1"/>
    </source>
</evidence>
<dbReference type="Gene3D" id="3.20.20.240">
    <property type="entry name" value="Methylmalonyl-CoA mutase"/>
    <property type="match status" value="1"/>
</dbReference>
<gene>
    <name evidence="2" type="ORF">ACFQ5N_06585</name>
</gene>
<dbReference type="Pfam" id="PF01642">
    <property type="entry name" value="MM_CoA_mutase"/>
    <property type="match status" value="1"/>
</dbReference>
<dbReference type="EMBL" id="JBHTMV010000003">
    <property type="protein sequence ID" value="MFD1293498.1"/>
    <property type="molecule type" value="Genomic_DNA"/>
</dbReference>
<dbReference type="PANTHER" id="PTHR48101:SF1">
    <property type="entry name" value="METHYLMALONYL-COA MUTASE, LARGE SUBUNIT"/>
    <property type="match status" value="1"/>
</dbReference>
<dbReference type="RefSeq" id="WP_386808697.1">
    <property type="nucleotide sequence ID" value="NZ_JBHTMV010000003.1"/>
</dbReference>
<dbReference type="PANTHER" id="PTHR48101">
    <property type="entry name" value="METHYLMALONYL-COA MUTASE, MITOCHONDRIAL-RELATED"/>
    <property type="match status" value="1"/>
</dbReference>
<accession>A0ABW3WP77</accession>
<reference evidence="3" key="1">
    <citation type="journal article" date="2019" name="Int. J. Syst. Evol. Microbiol.">
        <title>The Global Catalogue of Microorganisms (GCM) 10K type strain sequencing project: providing services to taxonomists for standard genome sequencing and annotation.</title>
        <authorList>
            <consortium name="The Broad Institute Genomics Platform"/>
            <consortium name="The Broad Institute Genome Sequencing Center for Infectious Disease"/>
            <person name="Wu L."/>
            <person name="Ma J."/>
        </authorList>
    </citation>
    <scope>NUCLEOTIDE SEQUENCE [LARGE SCALE GENOMIC DNA]</scope>
    <source>
        <strain evidence="3">CCUG 62221</strain>
    </source>
</reference>
<dbReference type="InterPro" id="IPR006099">
    <property type="entry name" value="MeMalonylCoA_mutase_a/b_cat"/>
</dbReference>
<organism evidence="2 3">
    <name type="scientific">Lutibacter holmesii</name>
    <dbReference type="NCBI Taxonomy" id="1137985"/>
    <lineage>
        <taxon>Bacteria</taxon>
        <taxon>Pseudomonadati</taxon>
        <taxon>Bacteroidota</taxon>
        <taxon>Flavobacteriia</taxon>
        <taxon>Flavobacteriales</taxon>
        <taxon>Flavobacteriaceae</taxon>
        <taxon>Lutibacter</taxon>
    </lineage>
</organism>
<keyword evidence="3" id="KW-1185">Reference proteome</keyword>
<feature type="domain" description="Methylmalonyl-CoA mutase alpha/beta chain catalytic" evidence="1">
    <location>
        <begin position="145"/>
        <end position="413"/>
    </location>
</feature>
<evidence type="ECO:0000259" key="1">
    <source>
        <dbReference type="Pfam" id="PF01642"/>
    </source>
</evidence>
<dbReference type="Proteomes" id="UP001597241">
    <property type="component" value="Unassembled WGS sequence"/>
</dbReference>
<protein>
    <submittedName>
        <fullName evidence="2">Methylmalonyl-CoA mutase family protein</fullName>
    </submittedName>
</protein>
<name>A0ABW3WP77_9FLAO</name>
<dbReference type="SUPFAM" id="SSF51703">
    <property type="entry name" value="Cobalamin (vitamin B12)-dependent enzymes"/>
    <property type="match status" value="1"/>
</dbReference>
<dbReference type="InterPro" id="IPR016176">
    <property type="entry name" value="Cbl-dep_enz_cat"/>
</dbReference>
<comment type="caution">
    <text evidence="2">The sequence shown here is derived from an EMBL/GenBank/DDBJ whole genome shotgun (WGS) entry which is preliminary data.</text>
</comment>